<accession>A0A9Q1GNX8</accession>
<sequence>MVQVVSKSNKLALKPEGDHKIDQKGAQSQQEQPLKSEVVIGNEKRTYQKAFIMRMTTHSFSPLVAQLNKDQTEAVGLMVDLKQIPGKFSKWLVESFDPYIVNFRLPKGQNTMVMKATVELHNAHMEFVKLQPKQQPNKDDGGRSFSPTLALSQPDSEAPILATTSVTDSSVDVDKEEHR</sequence>
<reference evidence="2" key="1">
    <citation type="submission" date="2022-04" db="EMBL/GenBank/DDBJ databases">
        <title>Carnegiea gigantea Genome sequencing and assembly v2.</title>
        <authorList>
            <person name="Copetti D."/>
            <person name="Sanderson M.J."/>
            <person name="Burquez A."/>
            <person name="Wojciechowski M.F."/>
        </authorList>
    </citation>
    <scope>NUCLEOTIDE SEQUENCE</scope>
    <source>
        <strain evidence="2">SGP5-SGP5p</strain>
        <tissue evidence="2">Aerial part</tissue>
    </source>
</reference>
<comment type="caution">
    <text evidence="2">The sequence shown here is derived from an EMBL/GenBank/DDBJ whole genome shotgun (WGS) entry which is preliminary data.</text>
</comment>
<feature type="region of interest" description="Disordered" evidence="1">
    <location>
        <begin position="1"/>
        <end position="36"/>
    </location>
</feature>
<dbReference type="EMBL" id="JAKOGI010001953">
    <property type="protein sequence ID" value="KAJ8423463.1"/>
    <property type="molecule type" value="Genomic_DNA"/>
</dbReference>
<proteinExistence type="predicted"/>
<evidence type="ECO:0000313" key="3">
    <source>
        <dbReference type="Proteomes" id="UP001153076"/>
    </source>
</evidence>
<protein>
    <submittedName>
        <fullName evidence="2">Uncharacterized protein</fullName>
    </submittedName>
</protein>
<evidence type="ECO:0000256" key="1">
    <source>
        <dbReference type="SAM" id="MobiDB-lite"/>
    </source>
</evidence>
<feature type="region of interest" description="Disordered" evidence="1">
    <location>
        <begin position="131"/>
        <end position="179"/>
    </location>
</feature>
<feature type="compositionally biased region" description="Basic and acidic residues" evidence="1">
    <location>
        <begin position="13"/>
        <end position="23"/>
    </location>
</feature>
<keyword evidence="3" id="KW-1185">Reference proteome</keyword>
<name>A0A9Q1GNX8_9CARY</name>
<feature type="compositionally biased region" description="Polar residues" evidence="1">
    <location>
        <begin position="145"/>
        <end position="155"/>
    </location>
</feature>
<evidence type="ECO:0000313" key="2">
    <source>
        <dbReference type="EMBL" id="KAJ8423463.1"/>
    </source>
</evidence>
<gene>
    <name evidence="2" type="ORF">Cgig2_010795</name>
</gene>
<organism evidence="2 3">
    <name type="scientific">Carnegiea gigantea</name>
    <dbReference type="NCBI Taxonomy" id="171969"/>
    <lineage>
        <taxon>Eukaryota</taxon>
        <taxon>Viridiplantae</taxon>
        <taxon>Streptophyta</taxon>
        <taxon>Embryophyta</taxon>
        <taxon>Tracheophyta</taxon>
        <taxon>Spermatophyta</taxon>
        <taxon>Magnoliopsida</taxon>
        <taxon>eudicotyledons</taxon>
        <taxon>Gunneridae</taxon>
        <taxon>Pentapetalae</taxon>
        <taxon>Caryophyllales</taxon>
        <taxon>Cactineae</taxon>
        <taxon>Cactaceae</taxon>
        <taxon>Cactoideae</taxon>
        <taxon>Echinocereeae</taxon>
        <taxon>Carnegiea</taxon>
    </lineage>
</organism>
<dbReference type="AlphaFoldDB" id="A0A9Q1GNX8"/>
<dbReference type="Proteomes" id="UP001153076">
    <property type="component" value="Unassembled WGS sequence"/>
</dbReference>